<organism evidence="4 5">
    <name type="scientific">Loxostege sticticalis</name>
    <name type="common">Beet webworm moth</name>
    <dbReference type="NCBI Taxonomy" id="481309"/>
    <lineage>
        <taxon>Eukaryota</taxon>
        <taxon>Metazoa</taxon>
        <taxon>Ecdysozoa</taxon>
        <taxon>Arthropoda</taxon>
        <taxon>Hexapoda</taxon>
        <taxon>Insecta</taxon>
        <taxon>Pterygota</taxon>
        <taxon>Neoptera</taxon>
        <taxon>Endopterygota</taxon>
        <taxon>Lepidoptera</taxon>
        <taxon>Glossata</taxon>
        <taxon>Ditrysia</taxon>
        <taxon>Pyraloidea</taxon>
        <taxon>Crambidae</taxon>
        <taxon>Pyraustinae</taxon>
        <taxon>Loxostege</taxon>
    </lineage>
</organism>
<dbReference type="PROSITE" id="PS51257">
    <property type="entry name" value="PROKAR_LIPOPROTEIN"/>
    <property type="match status" value="1"/>
</dbReference>
<evidence type="ECO:0000256" key="1">
    <source>
        <dbReference type="SAM" id="MobiDB-lite"/>
    </source>
</evidence>
<accession>A0ABR3HJW1</accession>
<keyword evidence="2" id="KW-1133">Transmembrane helix</keyword>
<keyword evidence="3" id="KW-0732">Signal</keyword>
<feature type="compositionally biased region" description="Polar residues" evidence="1">
    <location>
        <begin position="396"/>
        <end position="413"/>
    </location>
</feature>
<feature type="transmembrane region" description="Helical" evidence="2">
    <location>
        <begin position="431"/>
        <end position="456"/>
    </location>
</feature>
<sequence>MSRIVRLFPCILLLWCPCVLSYGCVTYNFENDFDTLFESNVGLCAGMDRWTLSNYSSINIERPHPLSESFLTPNSRNRGVPSCLSSFTIPVTSTGILEVNLYMYDDMENQIIIMIQDLNGVGGNIVANVFYNSWYPNFRPGWKSLRISIDHVLEHFNSNIVLMGSASEGSVVLVDSFRYIPPSMSEDDEECIIYPISDSNEDNTDSSHSTGSDTDSTVTESMTSGSSDSSGSETDSTVTESMTPDTDSTVTESMTSGSSDSSDSSDSSGSDTDSTVTESMAPDSSDSSGSDTDSTVTESMAPDSSDSSGSDTDSTVTGSMAPDSSDSSGSDTDSTVTGSMAPDSSDSSGSDTDSTVTGSMAPDSSDSSGSETDSTVTESMAPDSSDSSGSETGSAVTESWTPDGNSTDVTQPENPDEDVIAPPLPTDRPGFWNALTITMVVFISAVGLILICMIFYQIGRRRAEKEVQPVIISEVDYNNLPKPVTVPRVSTVYDVGLNPFRSSTIPV</sequence>
<feature type="signal peptide" evidence="3">
    <location>
        <begin position="1"/>
        <end position="21"/>
    </location>
</feature>
<protein>
    <submittedName>
        <fullName evidence="4">Uncharacterized protein</fullName>
    </submittedName>
</protein>
<feature type="region of interest" description="Disordered" evidence="1">
    <location>
        <begin position="196"/>
        <end position="424"/>
    </location>
</feature>
<keyword evidence="2" id="KW-0812">Transmembrane</keyword>
<evidence type="ECO:0000256" key="2">
    <source>
        <dbReference type="SAM" id="Phobius"/>
    </source>
</evidence>
<gene>
    <name evidence="4" type="ORF">ABMA27_005649</name>
</gene>
<comment type="caution">
    <text evidence="4">The sequence shown here is derived from an EMBL/GenBank/DDBJ whole genome shotgun (WGS) entry which is preliminary data.</text>
</comment>
<keyword evidence="5" id="KW-1185">Reference proteome</keyword>
<feature type="chain" id="PRO_5046621839" evidence="3">
    <location>
        <begin position="22"/>
        <end position="507"/>
    </location>
</feature>
<keyword evidence="2" id="KW-0472">Membrane</keyword>
<dbReference type="EMBL" id="JBEUOH010000018">
    <property type="protein sequence ID" value="KAL0870709.1"/>
    <property type="molecule type" value="Genomic_DNA"/>
</dbReference>
<evidence type="ECO:0000313" key="4">
    <source>
        <dbReference type="EMBL" id="KAL0870709.1"/>
    </source>
</evidence>
<proteinExistence type="predicted"/>
<name>A0ABR3HJW1_LOXSC</name>
<feature type="compositionally biased region" description="Low complexity" evidence="1">
    <location>
        <begin position="206"/>
        <end position="241"/>
    </location>
</feature>
<evidence type="ECO:0000256" key="3">
    <source>
        <dbReference type="SAM" id="SignalP"/>
    </source>
</evidence>
<feature type="compositionally biased region" description="Low complexity" evidence="1">
    <location>
        <begin position="250"/>
        <end position="395"/>
    </location>
</feature>
<evidence type="ECO:0000313" key="5">
    <source>
        <dbReference type="Proteomes" id="UP001549920"/>
    </source>
</evidence>
<reference evidence="4 5" key="1">
    <citation type="submission" date="2024-06" db="EMBL/GenBank/DDBJ databases">
        <title>A chromosome-level genome assembly of beet webworm, Loxostege sticticalis.</title>
        <authorList>
            <person name="Zhang Y."/>
        </authorList>
    </citation>
    <scope>NUCLEOTIDE SEQUENCE [LARGE SCALE GENOMIC DNA]</scope>
    <source>
        <strain evidence="4">AQ026</strain>
        <tissue evidence="4">Whole body</tissue>
    </source>
</reference>
<dbReference type="Proteomes" id="UP001549920">
    <property type="component" value="Unassembled WGS sequence"/>
</dbReference>